<keyword evidence="2" id="KW-1185">Reference proteome</keyword>
<gene>
    <name evidence="1" type="ORF">TIFTF001_051437</name>
</gene>
<dbReference type="InterPro" id="IPR027629">
    <property type="entry name" value="DevT-like"/>
</dbReference>
<proteinExistence type="predicted"/>
<organism evidence="1 2">
    <name type="scientific">Ficus carica</name>
    <name type="common">Common fig</name>
    <dbReference type="NCBI Taxonomy" id="3494"/>
    <lineage>
        <taxon>Eukaryota</taxon>
        <taxon>Viridiplantae</taxon>
        <taxon>Streptophyta</taxon>
        <taxon>Embryophyta</taxon>
        <taxon>Tracheophyta</taxon>
        <taxon>Spermatophyta</taxon>
        <taxon>Magnoliopsida</taxon>
        <taxon>eudicotyledons</taxon>
        <taxon>Gunneridae</taxon>
        <taxon>Pentapetalae</taxon>
        <taxon>rosids</taxon>
        <taxon>fabids</taxon>
        <taxon>Rosales</taxon>
        <taxon>Moraceae</taxon>
        <taxon>Ficeae</taxon>
        <taxon>Ficus</taxon>
    </lineage>
</organism>
<sequence length="179" mass="19437">MDGSAKKIYKAALSAPEDHFVILLAHNGPTGLGSNLDDICGKDWVIEAGDHGDSDLEHAISLLKESNNVSVPLVVFGHMHKELAHGNGLRKMIVVSSDDTIYLNGAIVPRVKTLIDSKSFTQDEVLANHSLQESEATMRAFTVVDISDGRVDKISESWVSVVGDKATLEEENLLFKRGN</sequence>
<evidence type="ECO:0000313" key="1">
    <source>
        <dbReference type="EMBL" id="GMN25333.1"/>
    </source>
</evidence>
<dbReference type="PANTHER" id="PTHR35769:SF2">
    <property type="entry name" value="CALCINEURIN-LIKE METALLO-PHOSPHOESTERASE SUPERFAMILY PROTEIN"/>
    <property type="match status" value="1"/>
</dbReference>
<comment type="caution">
    <text evidence="1">The sequence shown here is derived from an EMBL/GenBank/DDBJ whole genome shotgun (WGS) entry which is preliminary data.</text>
</comment>
<dbReference type="PANTHER" id="PTHR35769">
    <property type="entry name" value="CALCINEURIN-LIKE METALLO-PHOSPHOESTERASE SUPERFAMILY PROTEIN"/>
    <property type="match status" value="1"/>
</dbReference>
<dbReference type="Proteomes" id="UP001187192">
    <property type="component" value="Unassembled WGS sequence"/>
</dbReference>
<dbReference type="InterPro" id="IPR029052">
    <property type="entry name" value="Metallo-depent_PP-like"/>
</dbReference>
<evidence type="ECO:0000313" key="2">
    <source>
        <dbReference type="Proteomes" id="UP001187192"/>
    </source>
</evidence>
<accession>A0AA87ZFH7</accession>
<name>A0AA87ZFH7_FICCA</name>
<dbReference type="AlphaFoldDB" id="A0AA87ZFH7"/>
<reference evidence="1" key="1">
    <citation type="submission" date="2023-07" db="EMBL/GenBank/DDBJ databases">
        <title>draft genome sequence of fig (Ficus carica).</title>
        <authorList>
            <person name="Takahashi T."/>
            <person name="Nishimura K."/>
        </authorList>
    </citation>
    <scope>NUCLEOTIDE SEQUENCE</scope>
</reference>
<protein>
    <recommendedName>
        <fullName evidence="3">Calcineurin-like phosphoesterase domain-containing protein</fullName>
    </recommendedName>
</protein>
<evidence type="ECO:0008006" key="3">
    <source>
        <dbReference type="Google" id="ProtNLM"/>
    </source>
</evidence>
<dbReference type="EMBL" id="BTGU01009528">
    <property type="protein sequence ID" value="GMN25333.1"/>
    <property type="molecule type" value="Genomic_DNA"/>
</dbReference>
<dbReference type="SUPFAM" id="SSF56300">
    <property type="entry name" value="Metallo-dependent phosphatases"/>
    <property type="match status" value="1"/>
</dbReference>